<evidence type="ECO:0000313" key="3">
    <source>
        <dbReference type="Proteomes" id="UP001066276"/>
    </source>
</evidence>
<reference evidence="2" key="1">
    <citation type="journal article" date="2022" name="bioRxiv">
        <title>Sequencing and chromosome-scale assembly of the giantPleurodeles waltlgenome.</title>
        <authorList>
            <person name="Brown T."/>
            <person name="Elewa A."/>
            <person name="Iarovenko S."/>
            <person name="Subramanian E."/>
            <person name="Araus A.J."/>
            <person name="Petzold A."/>
            <person name="Susuki M."/>
            <person name="Suzuki K.-i.T."/>
            <person name="Hayashi T."/>
            <person name="Toyoda A."/>
            <person name="Oliveira C."/>
            <person name="Osipova E."/>
            <person name="Leigh N.D."/>
            <person name="Simon A."/>
            <person name="Yun M.H."/>
        </authorList>
    </citation>
    <scope>NUCLEOTIDE SEQUENCE</scope>
    <source>
        <strain evidence="2">20211129_DDA</strain>
        <tissue evidence="2">Liver</tissue>
    </source>
</reference>
<comment type="caution">
    <text evidence="2">The sequence shown here is derived from an EMBL/GenBank/DDBJ whole genome shotgun (WGS) entry which is preliminary data.</text>
</comment>
<feature type="region of interest" description="Disordered" evidence="1">
    <location>
        <begin position="16"/>
        <end position="48"/>
    </location>
</feature>
<organism evidence="2 3">
    <name type="scientific">Pleurodeles waltl</name>
    <name type="common">Iberian ribbed newt</name>
    <dbReference type="NCBI Taxonomy" id="8319"/>
    <lineage>
        <taxon>Eukaryota</taxon>
        <taxon>Metazoa</taxon>
        <taxon>Chordata</taxon>
        <taxon>Craniata</taxon>
        <taxon>Vertebrata</taxon>
        <taxon>Euteleostomi</taxon>
        <taxon>Amphibia</taxon>
        <taxon>Batrachia</taxon>
        <taxon>Caudata</taxon>
        <taxon>Salamandroidea</taxon>
        <taxon>Salamandridae</taxon>
        <taxon>Pleurodelinae</taxon>
        <taxon>Pleurodeles</taxon>
    </lineage>
</organism>
<sequence length="93" mass="10850">MRSEWFGWHRRQRRLIQGKEQRRDQSGKPSSREKEKAKDPAISQEGYGSPRDLLMLVDALNFPVKVDIAHFLLQVPPCIDSQKEYDKTMYCGA</sequence>
<proteinExistence type="predicted"/>
<evidence type="ECO:0000313" key="2">
    <source>
        <dbReference type="EMBL" id="KAJ1140431.1"/>
    </source>
</evidence>
<accession>A0AAV7QIV4</accession>
<name>A0AAV7QIV4_PLEWA</name>
<evidence type="ECO:0000256" key="1">
    <source>
        <dbReference type="SAM" id="MobiDB-lite"/>
    </source>
</evidence>
<dbReference type="Proteomes" id="UP001066276">
    <property type="component" value="Chromosome 6"/>
</dbReference>
<gene>
    <name evidence="2" type="ORF">NDU88_006783</name>
</gene>
<dbReference type="EMBL" id="JANPWB010000010">
    <property type="protein sequence ID" value="KAJ1140431.1"/>
    <property type="molecule type" value="Genomic_DNA"/>
</dbReference>
<feature type="compositionally biased region" description="Basic and acidic residues" evidence="1">
    <location>
        <begin position="17"/>
        <end position="39"/>
    </location>
</feature>
<keyword evidence="3" id="KW-1185">Reference proteome</keyword>
<dbReference type="AlphaFoldDB" id="A0AAV7QIV4"/>
<protein>
    <submittedName>
        <fullName evidence="2">Uncharacterized protein</fullName>
    </submittedName>
</protein>